<name>A0A0J8Y9S4_9ENTR</name>
<gene>
    <name evidence="1" type="ORF">ACH50_12190</name>
</gene>
<dbReference type="Proteomes" id="UP000037315">
    <property type="component" value="Unassembled WGS sequence"/>
</dbReference>
<dbReference type="AlphaFoldDB" id="A0A0J8Y9S4"/>
<organism evidence="1 2">
    <name type="scientific">Franconibacter pulveris</name>
    <dbReference type="NCBI Taxonomy" id="435910"/>
    <lineage>
        <taxon>Bacteria</taxon>
        <taxon>Pseudomonadati</taxon>
        <taxon>Pseudomonadota</taxon>
        <taxon>Gammaproteobacteria</taxon>
        <taxon>Enterobacterales</taxon>
        <taxon>Enterobacteriaceae</taxon>
        <taxon>Franconibacter</taxon>
    </lineage>
</organism>
<keyword evidence="2" id="KW-1185">Reference proteome</keyword>
<dbReference type="EMBL" id="LFEJ01000015">
    <property type="protein sequence ID" value="KMV34169.1"/>
    <property type="molecule type" value="Genomic_DNA"/>
</dbReference>
<reference evidence="1 2" key="1">
    <citation type="submission" date="2015-06" db="EMBL/GenBank/DDBJ databases">
        <title>Genome sequencing of Cronobacter sp. strain DJ34 isolated from petroleum contaminated sludge of Duliajan Oil Fields, Assam, India.</title>
        <authorList>
            <person name="Pal S."/>
            <person name="Banerjee T.D."/>
            <person name="Roy A."/>
            <person name="Sar P."/>
            <person name="Kazy S.K."/>
        </authorList>
    </citation>
    <scope>NUCLEOTIDE SEQUENCE [LARGE SCALE GENOMIC DNA]</scope>
    <source>
        <strain evidence="1 2">DJ34</strain>
    </source>
</reference>
<protein>
    <submittedName>
        <fullName evidence="1">Uncharacterized protein</fullName>
    </submittedName>
</protein>
<proteinExistence type="predicted"/>
<comment type="caution">
    <text evidence="1">The sequence shown here is derived from an EMBL/GenBank/DDBJ whole genome shotgun (WGS) entry which is preliminary data.</text>
</comment>
<evidence type="ECO:0000313" key="1">
    <source>
        <dbReference type="EMBL" id="KMV34169.1"/>
    </source>
</evidence>
<accession>A0A0J8Y9S4</accession>
<sequence>MKAQKNLPKQVFLSEHSAWRYVFESLAVVFEHAFQDFTEFHDVLRICFYADNVLRWANNMTTITKINQFVMNITPIKLTFCAYLLKKHK</sequence>
<dbReference type="PATRIC" id="fig|1656095.3.peg.2523"/>
<evidence type="ECO:0000313" key="2">
    <source>
        <dbReference type="Proteomes" id="UP000037315"/>
    </source>
</evidence>